<keyword evidence="2" id="KW-0732">Signal</keyword>
<reference evidence="3" key="1">
    <citation type="submission" date="2020-11" db="EMBL/GenBank/DDBJ databases">
        <authorList>
            <person name="Whiteford S."/>
        </authorList>
    </citation>
    <scope>NUCLEOTIDE SEQUENCE</scope>
</reference>
<feature type="chain" id="PRO_5035792902" evidence="2">
    <location>
        <begin position="20"/>
        <end position="319"/>
    </location>
</feature>
<feature type="region of interest" description="Disordered" evidence="1">
    <location>
        <begin position="280"/>
        <end position="300"/>
    </location>
</feature>
<organism evidence="3 4">
    <name type="scientific">Plutella xylostella</name>
    <name type="common">Diamondback moth</name>
    <name type="synonym">Plutella maculipennis</name>
    <dbReference type="NCBI Taxonomy" id="51655"/>
    <lineage>
        <taxon>Eukaryota</taxon>
        <taxon>Metazoa</taxon>
        <taxon>Ecdysozoa</taxon>
        <taxon>Arthropoda</taxon>
        <taxon>Hexapoda</taxon>
        <taxon>Insecta</taxon>
        <taxon>Pterygota</taxon>
        <taxon>Neoptera</taxon>
        <taxon>Endopterygota</taxon>
        <taxon>Lepidoptera</taxon>
        <taxon>Glossata</taxon>
        <taxon>Ditrysia</taxon>
        <taxon>Yponomeutoidea</taxon>
        <taxon>Plutellidae</taxon>
        <taxon>Plutella</taxon>
    </lineage>
</organism>
<feature type="region of interest" description="Disordered" evidence="1">
    <location>
        <begin position="78"/>
        <end position="110"/>
    </location>
</feature>
<gene>
    <name evidence="3" type="ORF">PLXY2_LOCUS13628</name>
</gene>
<comment type="caution">
    <text evidence="3">The sequence shown here is derived from an EMBL/GenBank/DDBJ whole genome shotgun (WGS) entry which is preliminary data.</text>
</comment>
<accession>A0A8S4G532</accession>
<name>A0A8S4G532_PLUXY</name>
<keyword evidence="4" id="KW-1185">Reference proteome</keyword>
<dbReference type="EMBL" id="CAJHNJ030000102">
    <property type="protein sequence ID" value="CAG9135379.1"/>
    <property type="molecule type" value="Genomic_DNA"/>
</dbReference>
<evidence type="ECO:0000313" key="4">
    <source>
        <dbReference type="Proteomes" id="UP000653454"/>
    </source>
</evidence>
<evidence type="ECO:0000256" key="1">
    <source>
        <dbReference type="SAM" id="MobiDB-lite"/>
    </source>
</evidence>
<dbReference type="Proteomes" id="UP000653454">
    <property type="component" value="Unassembled WGS sequence"/>
</dbReference>
<sequence length="319" mass="35739">MRWFVACVLCIVAVSGGGGVTKQPGIAQFWTDDYKVFEHIYGRTSDRELFGATVPPTLAYGVDPTRFKIATDKKELTYDEEDTTAQGSHVEPGYKPNYDTGYEQREPEKPSYGYHDNYAAVVAKQQYLKSLEKETVKPTKPSFKFLSYGDFKPISQANDPDTYQYLKHLEALQKQEAIGFPQESVRGFKPAVTYSLNPQSIGVPVTGLSGHQNILHATNPENTDAYKSIQDILNAHEAKKSKTRPKYGPGDDVKYITYGSARSKKPVRLVQGNDISKSYRCASGSTSPRCRKRAVSSPPRVRTRQVIRKIKHTIVNDDD</sequence>
<feature type="signal peptide" evidence="2">
    <location>
        <begin position="1"/>
        <end position="19"/>
    </location>
</feature>
<protein>
    <submittedName>
        <fullName evidence="3">(diamondback moth) hypothetical protein</fullName>
    </submittedName>
</protein>
<evidence type="ECO:0000313" key="3">
    <source>
        <dbReference type="EMBL" id="CAG9135379.1"/>
    </source>
</evidence>
<dbReference type="AlphaFoldDB" id="A0A8S4G532"/>
<evidence type="ECO:0000256" key="2">
    <source>
        <dbReference type="SAM" id="SignalP"/>
    </source>
</evidence>
<proteinExistence type="predicted"/>